<accession>A0ABU9FUU1</accession>
<dbReference type="Gene3D" id="3.40.50.11190">
    <property type="match status" value="1"/>
</dbReference>
<dbReference type="RefSeq" id="WP_341635377.1">
    <property type="nucleotide sequence ID" value="NZ_JBANDX010000010.1"/>
</dbReference>
<dbReference type="Proteomes" id="UP001377160">
    <property type="component" value="Unassembled WGS sequence"/>
</dbReference>
<keyword evidence="2" id="KW-1185">Reference proteome</keyword>
<sequence length="361" mass="39970">MNIVFRVDAAPSIGGGHLSRCLTLASKLKAEGARCLFVMREHSDYLGQQVHMAGFELLTLPRVNNERVDPASYISWVGAPWQTDAQQTYHALTQYLSDEIHWLVVDHYGLEAEWERYFQNRGLRVGAIDDLVNRSHCAEFILDQTCGRSSLEYSSLVEEGTKFFVGECYCLLRSEFFDARYVSLQKRQSFHQIRTILVNFGSTDPTGHTISALKGLTAFATVNDVEVCVVVGSSCPFLDKIKQLTDELPYKITLHIDSTQVAQLITEADIAIGAAGASTWERCFLGLPTLLVKTAENQTDVVSRVISSGAALGFEGSLEDQDLLSQAMNELEQQHTRISDACFTMSIGKGVGSIVSLLSER</sequence>
<dbReference type="InterPro" id="IPR020023">
    <property type="entry name" value="PseG"/>
</dbReference>
<dbReference type="GO" id="GO:0016787">
    <property type="term" value="F:hydrolase activity"/>
    <property type="evidence" value="ECO:0007669"/>
    <property type="project" value="UniProtKB-KW"/>
</dbReference>
<dbReference type="EC" id="3.6.1.57" evidence="1"/>
<dbReference type="SUPFAM" id="SSF53756">
    <property type="entry name" value="UDP-Glycosyltransferase/glycogen phosphorylase"/>
    <property type="match status" value="1"/>
</dbReference>
<reference evidence="1 2" key="1">
    <citation type="submission" date="2024-02" db="EMBL/GenBank/DDBJ databases">
        <title>Bacteria isolated from the canopy kelp, Nereocystis luetkeana.</title>
        <authorList>
            <person name="Pfister C.A."/>
            <person name="Younker I.T."/>
            <person name="Light S.H."/>
        </authorList>
    </citation>
    <scope>NUCLEOTIDE SEQUENCE [LARGE SCALE GENOMIC DNA]</scope>
    <source>
        <strain evidence="1 2">TI.1.15</strain>
    </source>
</reference>
<evidence type="ECO:0000313" key="2">
    <source>
        <dbReference type="Proteomes" id="UP001377160"/>
    </source>
</evidence>
<name>A0ABU9FUU1_9VIBR</name>
<keyword evidence="1" id="KW-0378">Hydrolase</keyword>
<gene>
    <name evidence="1" type="primary">pseG</name>
    <name evidence="1" type="ORF">V8Z71_13705</name>
</gene>
<dbReference type="Gene3D" id="3.40.50.2000">
    <property type="entry name" value="Glycogen Phosphorylase B"/>
    <property type="match status" value="1"/>
</dbReference>
<evidence type="ECO:0000313" key="1">
    <source>
        <dbReference type="EMBL" id="MEL0609373.1"/>
    </source>
</evidence>
<comment type="caution">
    <text evidence="1">The sequence shown here is derived from an EMBL/GenBank/DDBJ whole genome shotgun (WGS) entry which is preliminary data.</text>
</comment>
<organism evidence="1 2">
    <name type="scientific">Vibrio echinoideorum</name>
    <dbReference type="NCBI Taxonomy" id="2100116"/>
    <lineage>
        <taxon>Bacteria</taxon>
        <taxon>Pseudomonadati</taxon>
        <taxon>Pseudomonadota</taxon>
        <taxon>Gammaproteobacteria</taxon>
        <taxon>Vibrionales</taxon>
        <taxon>Vibrionaceae</taxon>
        <taxon>Vibrio</taxon>
    </lineage>
</organism>
<protein>
    <submittedName>
        <fullName evidence="1">UDP-2,4-diacetamido-2,4, 6-trideoxy-beta-L-altropyranose hydrolase</fullName>
        <ecNumber evidence="1">3.6.1.57</ecNumber>
    </submittedName>
</protein>
<dbReference type="NCBIfam" id="TIGR03590">
    <property type="entry name" value="PseG"/>
    <property type="match status" value="1"/>
</dbReference>
<proteinExistence type="predicted"/>
<dbReference type="EMBL" id="JBANDX010000010">
    <property type="protein sequence ID" value="MEL0609373.1"/>
    <property type="molecule type" value="Genomic_DNA"/>
</dbReference>